<gene>
    <name evidence="1" type="ORF">APZ42_008152</name>
</gene>
<feature type="non-terminal residue" evidence="1">
    <location>
        <position position="1"/>
    </location>
</feature>
<sequence length="60" mass="7221">TCREDVGRLEGCRSSVNLSMNFTHQFEAIQSRFWIRFHFVNSLKLFSFFIKTKYREIVSI</sequence>
<proteinExistence type="predicted"/>
<keyword evidence="2" id="KW-1185">Reference proteome</keyword>
<dbReference type="Proteomes" id="UP000076858">
    <property type="component" value="Unassembled WGS sequence"/>
</dbReference>
<comment type="caution">
    <text evidence="1">The sequence shown here is derived from an EMBL/GenBank/DDBJ whole genome shotgun (WGS) entry which is preliminary data.</text>
</comment>
<accession>A0A164EUC5</accession>
<organism evidence="1 2">
    <name type="scientific">Daphnia magna</name>
    <dbReference type="NCBI Taxonomy" id="35525"/>
    <lineage>
        <taxon>Eukaryota</taxon>
        <taxon>Metazoa</taxon>
        <taxon>Ecdysozoa</taxon>
        <taxon>Arthropoda</taxon>
        <taxon>Crustacea</taxon>
        <taxon>Branchiopoda</taxon>
        <taxon>Diplostraca</taxon>
        <taxon>Cladocera</taxon>
        <taxon>Anomopoda</taxon>
        <taxon>Daphniidae</taxon>
        <taxon>Daphnia</taxon>
    </lineage>
</organism>
<reference evidence="1 2" key="1">
    <citation type="submission" date="2016-03" db="EMBL/GenBank/DDBJ databases">
        <title>EvidentialGene: Evidence-directed Construction of Genes on Genomes.</title>
        <authorList>
            <person name="Gilbert D.G."/>
            <person name="Choi J.-H."/>
            <person name="Mockaitis K."/>
            <person name="Colbourne J."/>
            <person name="Pfrender M."/>
        </authorList>
    </citation>
    <scope>NUCLEOTIDE SEQUENCE [LARGE SCALE GENOMIC DNA]</scope>
    <source>
        <strain evidence="1 2">Xinb3</strain>
        <tissue evidence="1">Complete organism</tissue>
    </source>
</reference>
<evidence type="ECO:0000313" key="2">
    <source>
        <dbReference type="Proteomes" id="UP000076858"/>
    </source>
</evidence>
<dbReference type="EMBL" id="LRGB01022493">
    <property type="protein sequence ID" value="KZR97141.1"/>
    <property type="molecule type" value="Genomic_DNA"/>
</dbReference>
<evidence type="ECO:0000313" key="1">
    <source>
        <dbReference type="EMBL" id="KZR97141.1"/>
    </source>
</evidence>
<protein>
    <submittedName>
        <fullName evidence="1">Uncharacterized protein</fullName>
    </submittedName>
</protein>
<dbReference type="AlphaFoldDB" id="A0A164EUC5"/>
<name>A0A164EUC5_9CRUS</name>